<gene>
    <name evidence="2" type="ORF">OUY22_25210</name>
</gene>
<keyword evidence="3" id="KW-1185">Reference proteome</keyword>
<sequence>MLVAGAAASAVLGFSNPAQAIPSSCSFDFHNTTLSSYATCSVGTGQFRAVLWCDIPWGFDKAVYGRWLNVTVPPSLSFATCPADARKGYSPNVERR</sequence>
<organism evidence="2 3">
    <name type="scientific">Nonomuraea corallina</name>
    <dbReference type="NCBI Taxonomy" id="2989783"/>
    <lineage>
        <taxon>Bacteria</taxon>
        <taxon>Bacillati</taxon>
        <taxon>Actinomycetota</taxon>
        <taxon>Actinomycetes</taxon>
        <taxon>Streptosporangiales</taxon>
        <taxon>Streptosporangiaceae</taxon>
        <taxon>Nonomuraea</taxon>
    </lineage>
</organism>
<comment type="caution">
    <text evidence="2">The sequence shown here is derived from an EMBL/GenBank/DDBJ whole genome shotgun (WGS) entry which is preliminary data.</text>
</comment>
<feature type="signal peptide" evidence="1">
    <location>
        <begin position="1"/>
        <end position="20"/>
    </location>
</feature>
<evidence type="ECO:0000313" key="3">
    <source>
        <dbReference type="Proteomes" id="UP001144036"/>
    </source>
</evidence>
<evidence type="ECO:0000313" key="2">
    <source>
        <dbReference type="EMBL" id="MDA0636721.1"/>
    </source>
</evidence>
<proteinExistence type="predicted"/>
<name>A0ABT4SHM2_9ACTN</name>
<reference evidence="2" key="1">
    <citation type="submission" date="2022-11" db="EMBL/GenBank/DDBJ databases">
        <title>Nonomuraea corallina sp. nov., a new species of the genus Nonomuraea isolated from sea side sediment in Thai sea.</title>
        <authorList>
            <person name="Ngamcharungchit C."/>
            <person name="Matsumoto A."/>
            <person name="Suriyachadkun C."/>
            <person name="Panbangred W."/>
            <person name="Inahashi Y."/>
            <person name="Intra B."/>
        </authorList>
    </citation>
    <scope>NUCLEOTIDE SEQUENCE</scope>
    <source>
        <strain evidence="2">MCN248</strain>
    </source>
</reference>
<keyword evidence="1" id="KW-0732">Signal</keyword>
<dbReference type="EMBL" id="JAPNNL010000119">
    <property type="protein sequence ID" value="MDA0636721.1"/>
    <property type="molecule type" value="Genomic_DNA"/>
</dbReference>
<protein>
    <recommendedName>
        <fullName evidence="4">Secreted protein</fullName>
    </recommendedName>
</protein>
<evidence type="ECO:0008006" key="4">
    <source>
        <dbReference type="Google" id="ProtNLM"/>
    </source>
</evidence>
<evidence type="ECO:0000256" key="1">
    <source>
        <dbReference type="SAM" id="SignalP"/>
    </source>
</evidence>
<dbReference type="RefSeq" id="WP_270157616.1">
    <property type="nucleotide sequence ID" value="NZ_JAPNNL010000119.1"/>
</dbReference>
<feature type="chain" id="PRO_5047333809" description="Secreted protein" evidence="1">
    <location>
        <begin position="21"/>
        <end position="96"/>
    </location>
</feature>
<accession>A0ABT4SHM2</accession>
<dbReference type="Proteomes" id="UP001144036">
    <property type="component" value="Unassembled WGS sequence"/>
</dbReference>